<feature type="compositionally biased region" description="Polar residues" evidence="1">
    <location>
        <begin position="105"/>
        <end position="121"/>
    </location>
</feature>
<dbReference type="Proteomes" id="UP000019132">
    <property type="component" value="Unassembled WGS sequence"/>
</dbReference>
<feature type="compositionally biased region" description="Low complexity" evidence="1">
    <location>
        <begin position="77"/>
        <end position="87"/>
    </location>
</feature>
<feature type="region of interest" description="Disordered" evidence="1">
    <location>
        <begin position="294"/>
        <end position="316"/>
    </location>
</feature>
<feature type="compositionally biased region" description="Low complexity" evidence="1">
    <location>
        <begin position="225"/>
        <end position="236"/>
    </location>
</feature>
<dbReference type="InParanoid" id="K3WVZ8"/>
<dbReference type="AlphaFoldDB" id="K3WVZ8"/>
<evidence type="ECO:0000313" key="3">
    <source>
        <dbReference type="Proteomes" id="UP000019132"/>
    </source>
</evidence>
<reference evidence="3" key="2">
    <citation type="submission" date="2010-04" db="EMBL/GenBank/DDBJ databases">
        <authorList>
            <person name="Buell R."/>
            <person name="Hamilton J."/>
            <person name="Hostetler J."/>
        </authorList>
    </citation>
    <scope>NUCLEOTIDE SEQUENCE [LARGE SCALE GENOMIC DNA]</scope>
    <source>
        <strain evidence="3">DAOM:BR144</strain>
    </source>
</reference>
<dbReference type="EMBL" id="GL376632">
    <property type="status" value="NOT_ANNOTATED_CDS"/>
    <property type="molecule type" value="Genomic_DNA"/>
</dbReference>
<organism evidence="2 3">
    <name type="scientific">Globisporangium ultimum (strain ATCC 200006 / CBS 805.95 / DAOM BR144)</name>
    <name type="common">Pythium ultimum</name>
    <dbReference type="NCBI Taxonomy" id="431595"/>
    <lineage>
        <taxon>Eukaryota</taxon>
        <taxon>Sar</taxon>
        <taxon>Stramenopiles</taxon>
        <taxon>Oomycota</taxon>
        <taxon>Peronosporomycetes</taxon>
        <taxon>Pythiales</taxon>
        <taxon>Pythiaceae</taxon>
        <taxon>Globisporangium</taxon>
    </lineage>
</organism>
<feature type="compositionally biased region" description="Basic and acidic residues" evidence="1">
    <location>
        <begin position="154"/>
        <end position="172"/>
    </location>
</feature>
<evidence type="ECO:0000313" key="2">
    <source>
        <dbReference type="EnsemblProtists" id="PYU1_T009146"/>
    </source>
</evidence>
<dbReference type="VEuPathDB" id="FungiDB:PYU1_G009128"/>
<proteinExistence type="predicted"/>
<feature type="compositionally biased region" description="Basic and acidic residues" evidence="1">
    <location>
        <begin position="88"/>
        <end position="102"/>
    </location>
</feature>
<dbReference type="HOGENOM" id="CLU_881333_0_0_1"/>
<dbReference type="STRING" id="431595.K3WVZ8"/>
<feature type="region of interest" description="Disordered" evidence="1">
    <location>
        <begin position="21"/>
        <end position="177"/>
    </location>
</feature>
<name>K3WVZ8_GLOUD</name>
<dbReference type="eggNOG" id="ENOG502QPS9">
    <property type="taxonomic scope" value="Eukaryota"/>
</dbReference>
<keyword evidence="3" id="KW-1185">Reference proteome</keyword>
<reference evidence="3" key="1">
    <citation type="journal article" date="2010" name="Genome Biol.">
        <title>Genome sequence of the necrotrophic plant pathogen Pythium ultimum reveals original pathogenicity mechanisms and effector repertoire.</title>
        <authorList>
            <person name="Levesque C.A."/>
            <person name="Brouwer H."/>
            <person name="Cano L."/>
            <person name="Hamilton J.P."/>
            <person name="Holt C."/>
            <person name="Huitema E."/>
            <person name="Raffaele S."/>
            <person name="Robideau G.P."/>
            <person name="Thines M."/>
            <person name="Win J."/>
            <person name="Zerillo M.M."/>
            <person name="Beakes G.W."/>
            <person name="Boore J.L."/>
            <person name="Busam D."/>
            <person name="Dumas B."/>
            <person name="Ferriera S."/>
            <person name="Fuerstenberg S.I."/>
            <person name="Gachon C.M."/>
            <person name="Gaulin E."/>
            <person name="Govers F."/>
            <person name="Grenville-Briggs L."/>
            <person name="Horner N."/>
            <person name="Hostetler J."/>
            <person name="Jiang R.H."/>
            <person name="Johnson J."/>
            <person name="Krajaejun T."/>
            <person name="Lin H."/>
            <person name="Meijer H.J."/>
            <person name="Moore B."/>
            <person name="Morris P."/>
            <person name="Phuntmart V."/>
            <person name="Puiu D."/>
            <person name="Shetty J."/>
            <person name="Stajich J.E."/>
            <person name="Tripathy S."/>
            <person name="Wawra S."/>
            <person name="van West P."/>
            <person name="Whitty B.R."/>
            <person name="Coutinho P.M."/>
            <person name="Henrissat B."/>
            <person name="Martin F."/>
            <person name="Thomas P.D."/>
            <person name="Tyler B.M."/>
            <person name="De Vries R.P."/>
            <person name="Kamoun S."/>
            <person name="Yandell M."/>
            <person name="Tisserat N."/>
            <person name="Buell C.R."/>
        </authorList>
    </citation>
    <scope>NUCLEOTIDE SEQUENCE</scope>
    <source>
        <strain evidence="3">DAOM:BR144</strain>
    </source>
</reference>
<reference evidence="2" key="3">
    <citation type="submission" date="2015-02" db="UniProtKB">
        <authorList>
            <consortium name="EnsemblProtists"/>
        </authorList>
    </citation>
    <scope>IDENTIFICATION</scope>
    <source>
        <strain evidence="2">DAOM BR144</strain>
    </source>
</reference>
<dbReference type="EnsemblProtists" id="PYU1_T009146">
    <property type="protein sequence ID" value="PYU1_T009146"/>
    <property type="gene ID" value="PYU1_G009128"/>
</dbReference>
<evidence type="ECO:0000256" key="1">
    <source>
        <dbReference type="SAM" id="MobiDB-lite"/>
    </source>
</evidence>
<feature type="compositionally biased region" description="Basic and acidic residues" evidence="1">
    <location>
        <begin position="302"/>
        <end position="316"/>
    </location>
</feature>
<accession>K3WVZ8</accession>
<feature type="region of interest" description="Disordered" evidence="1">
    <location>
        <begin position="225"/>
        <end position="245"/>
    </location>
</feature>
<protein>
    <submittedName>
        <fullName evidence="2">Uncharacterized protein</fullName>
    </submittedName>
</protein>
<feature type="compositionally biased region" description="Basic and acidic residues" evidence="1">
    <location>
        <begin position="39"/>
        <end position="56"/>
    </location>
</feature>
<sequence>MSIGDGLNAYFPRIQSLEHLSSLLQEHAPPSPRNTTTKGESEHGNKQQSRSEKEDSSSSSSTSSSGMDRKRRGGADSSQSNNNSNQQVKEEQQRDTDADLHRRLSPNSTNKPSEHASNQIQIPKPLSKMPRSSSGIFPRIPSMDKMPRVPSLDKLPRIPSMDKHLSSMDKIPRVPSMDKLSHMSRINSSSDMLSRFGSSDHLSSFPSFSNLSSLSASASFSNLNGLNGGNSSNLNGASGGGGFKSGFPRNSSIEDILSLVASSENGSGLSSAGSHLQLSALAAVAGEESSQLAAADRKRRLEHAQEMESKKNKLSA</sequence>